<organism evidence="1 2">
    <name type="scientific">Candidatus Woesebacteria bacterium RIFCSPLOWO2_01_FULL_37_19</name>
    <dbReference type="NCBI Taxonomy" id="1802514"/>
    <lineage>
        <taxon>Bacteria</taxon>
        <taxon>Candidatus Woeseibacteriota</taxon>
    </lineage>
</organism>
<gene>
    <name evidence="1" type="ORF">A2955_00975</name>
</gene>
<dbReference type="STRING" id="1802514.A2955_00975"/>
<reference evidence="1 2" key="1">
    <citation type="journal article" date="2016" name="Nat. Commun.">
        <title>Thousands of microbial genomes shed light on interconnected biogeochemical processes in an aquifer system.</title>
        <authorList>
            <person name="Anantharaman K."/>
            <person name="Brown C.T."/>
            <person name="Hug L.A."/>
            <person name="Sharon I."/>
            <person name="Castelle C.J."/>
            <person name="Probst A.J."/>
            <person name="Thomas B.C."/>
            <person name="Singh A."/>
            <person name="Wilkins M.J."/>
            <person name="Karaoz U."/>
            <person name="Brodie E.L."/>
            <person name="Williams K.H."/>
            <person name="Hubbard S.S."/>
            <person name="Banfield J.F."/>
        </authorList>
    </citation>
    <scope>NUCLEOTIDE SEQUENCE [LARGE SCALE GENOMIC DNA]</scope>
</reference>
<protein>
    <submittedName>
        <fullName evidence="1">Uncharacterized protein</fullName>
    </submittedName>
</protein>
<evidence type="ECO:0000313" key="2">
    <source>
        <dbReference type="Proteomes" id="UP000177501"/>
    </source>
</evidence>
<dbReference type="EMBL" id="MGHA01000066">
    <property type="protein sequence ID" value="OGM57221.1"/>
    <property type="molecule type" value="Genomic_DNA"/>
</dbReference>
<name>A0A1F8AZQ5_9BACT</name>
<proteinExistence type="predicted"/>
<dbReference type="AlphaFoldDB" id="A0A1F8AZQ5"/>
<comment type="caution">
    <text evidence="1">The sequence shown here is derived from an EMBL/GenBank/DDBJ whole genome shotgun (WGS) entry which is preliminary data.</text>
</comment>
<sequence length="108" mass="12950">MSKIFYDHLIIIDEFDSLIKESTDTVEEREELWKLVDEIIHHKVLDVIFSNLPSQHHQEFLEMFHNAPYDEGHIDYLNERIGNDIEKIIKDEVDKLYDEILRNLPEGE</sequence>
<accession>A0A1F8AZQ5</accession>
<dbReference type="Proteomes" id="UP000177501">
    <property type="component" value="Unassembled WGS sequence"/>
</dbReference>
<evidence type="ECO:0000313" key="1">
    <source>
        <dbReference type="EMBL" id="OGM57221.1"/>
    </source>
</evidence>